<dbReference type="EMBL" id="DS113240">
    <property type="protein sequence ID" value="EAY16621.1"/>
    <property type="molecule type" value="Genomic_DNA"/>
</dbReference>
<dbReference type="AlphaFoldDB" id="A2DSP1"/>
<sequence>MLSTLRIPIVQQCNDNQELFVEIKDSNIIETACSLFQNDEYPEEYRTITIQFIEGCCINNCLREFTLKTIKRIGYSEFICIDENYPAEIKKSLFVIISYYLDYYGFHAAELTFDCYILHFIVDIIEANSEIALDVLEKIMHYYDEKGRLKEILFNDDFPAILDSLEKVYETSTDIEENRIDHFLEYYKQVSTSDKQSGLSSASILNL</sequence>
<dbReference type="KEGG" id="tva:4774632"/>
<evidence type="ECO:0000313" key="1">
    <source>
        <dbReference type="EMBL" id="EAY16621.1"/>
    </source>
</evidence>
<keyword evidence="2" id="KW-1185">Reference proteome</keyword>
<evidence type="ECO:0000313" key="2">
    <source>
        <dbReference type="Proteomes" id="UP000001542"/>
    </source>
</evidence>
<protein>
    <submittedName>
        <fullName evidence="1">Uncharacterized protein</fullName>
    </submittedName>
</protein>
<name>A2DSP1_TRIV3</name>
<dbReference type="InParanoid" id="A2DSP1"/>
<organism evidence="1 2">
    <name type="scientific">Trichomonas vaginalis (strain ATCC PRA-98 / G3)</name>
    <dbReference type="NCBI Taxonomy" id="412133"/>
    <lineage>
        <taxon>Eukaryota</taxon>
        <taxon>Metamonada</taxon>
        <taxon>Parabasalia</taxon>
        <taxon>Trichomonadida</taxon>
        <taxon>Trichomonadidae</taxon>
        <taxon>Trichomonas</taxon>
    </lineage>
</organism>
<reference evidence="1" key="2">
    <citation type="journal article" date="2007" name="Science">
        <title>Draft genome sequence of the sexually transmitted pathogen Trichomonas vaginalis.</title>
        <authorList>
            <person name="Carlton J.M."/>
            <person name="Hirt R.P."/>
            <person name="Silva J.C."/>
            <person name="Delcher A.L."/>
            <person name="Schatz M."/>
            <person name="Zhao Q."/>
            <person name="Wortman J.R."/>
            <person name="Bidwell S.L."/>
            <person name="Alsmark U.C.M."/>
            <person name="Besteiro S."/>
            <person name="Sicheritz-Ponten T."/>
            <person name="Noel C.J."/>
            <person name="Dacks J.B."/>
            <person name="Foster P.G."/>
            <person name="Simillion C."/>
            <person name="Van de Peer Y."/>
            <person name="Miranda-Saavedra D."/>
            <person name="Barton G.J."/>
            <person name="Westrop G.D."/>
            <person name="Mueller S."/>
            <person name="Dessi D."/>
            <person name="Fiori P.L."/>
            <person name="Ren Q."/>
            <person name="Paulsen I."/>
            <person name="Zhang H."/>
            <person name="Bastida-Corcuera F.D."/>
            <person name="Simoes-Barbosa A."/>
            <person name="Brown M.T."/>
            <person name="Hayes R.D."/>
            <person name="Mukherjee M."/>
            <person name="Okumura C.Y."/>
            <person name="Schneider R."/>
            <person name="Smith A.J."/>
            <person name="Vanacova S."/>
            <person name="Villalvazo M."/>
            <person name="Haas B.J."/>
            <person name="Pertea M."/>
            <person name="Feldblyum T.V."/>
            <person name="Utterback T.R."/>
            <person name="Shu C.L."/>
            <person name="Osoegawa K."/>
            <person name="de Jong P.J."/>
            <person name="Hrdy I."/>
            <person name="Horvathova L."/>
            <person name="Zubacova Z."/>
            <person name="Dolezal P."/>
            <person name="Malik S.B."/>
            <person name="Logsdon J.M. Jr."/>
            <person name="Henze K."/>
            <person name="Gupta A."/>
            <person name="Wang C.C."/>
            <person name="Dunne R.L."/>
            <person name="Upcroft J.A."/>
            <person name="Upcroft P."/>
            <person name="White O."/>
            <person name="Salzberg S.L."/>
            <person name="Tang P."/>
            <person name="Chiu C.-H."/>
            <person name="Lee Y.-S."/>
            <person name="Embley T.M."/>
            <person name="Coombs G.H."/>
            <person name="Mottram J.C."/>
            <person name="Tachezy J."/>
            <person name="Fraser-Liggett C.M."/>
            <person name="Johnson P.J."/>
        </authorList>
    </citation>
    <scope>NUCLEOTIDE SEQUENCE [LARGE SCALE GENOMIC DNA]</scope>
    <source>
        <strain evidence="1">G3</strain>
    </source>
</reference>
<dbReference type="VEuPathDB" id="TrichDB:TVAGG3_0376680"/>
<dbReference type="Proteomes" id="UP000001542">
    <property type="component" value="Unassembled WGS sequence"/>
</dbReference>
<gene>
    <name evidence="1" type="ORF">TVAG_434580</name>
</gene>
<reference evidence="1" key="1">
    <citation type="submission" date="2006-10" db="EMBL/GenBank/DDBJ databases">
        <authorList>
            <person name="Amadeo P."/>
            <person name="Zhao Q."/>
            <person name="Wortman J."/>
            <person name="Fraser-Liggett C."/>
            <person name="Carlton J."/>
        </authorList>
    </citation>
    <scope>NUCLEOTIDE SEQUENCE</scope>
    <source>
        <strain evidence="1">G3</strain>
    </source>
</reference>
<proteinExistence type="predicted"/>
<accession>A2DSP1</accession>
<dbReference type="VEuPathDB" id="TrichDB:TVAG_434580"/>
<dbReference type="RefSeq" id="XP_001328844.1">
    <property type="nucleotide sequence ID" value="XM_001328809.1"/>
</dbReference>